<dbReference type="EMBL" id="JACHMM010000001">
    <property type="protein sequence ID" value="MBB5787506.1"/>
    <property type="molecule type" value="Genomic_DNA"/>
</dbReference>
<reference evidence="2 3" key="1">
    <citation type="submission" date="2020-08" db="EMBL/GenBank/DDBJ databases">
        <title>Sequencing the genomes of 1000 actinobacteria strains.</title>
        <authorList>
            <person name="Klenk H.-P."/>
        </authorList>
    </citation>
    <scope>NUCLEOTIDE SEQUENCE [LARGE SCALE GENOMIC DNA]</scope>
    <source>
        <strain evidence="2 3">DSM 102122</strain>
    </source>
</reference>
<accession>A0A7W9GPV5</accession>
<dbReference type="RefSeq" id="WP_184821603.1">
    <property type="nucleotide sequence ID" value="NZ_JACHMM010000001.1"/>
</dbReference>
<feature type="region of interest" description="Disordered" evidence="1">
    <location>
        <begin position="28"/>
        <end position="81"/>
    </location>
</feature>
<evidence type="ECO:0000313" key="3">
    <source>
        <dbReference type="Proteomes" id="UP000542813"/>
    </source>
</evidence>
<name>A0A7W9GPV5_9ACTN</name>
<comment type="caution">
    <text evidence="2">The sequence shown here is derived from an EMBL/GenBank/DDBJ whole genome shotgun (WGS) entry which is preliminary data.</text>
</comment>
<proteinExistence type="predicted"/>
<sequence length="136" mass="14506">MHRSADVVPLFRHNGSSALALDAHDVVVPGRKPDPPSADPWRHDAPAGDPLLAGQRAADHRADLDAAAGPPQPATVHGEHHTGLLRVRLAGDGGDVEEYALDVQQALHLSQRLRDAATAMQEFLSVRTFGPGRVSR</sequence>
<dbReference type="Proteomes" id="UP000542813">
    <property type="component" value="Unassembled WGS sequence"/>
</dbReference>
<gene>
    <name evidence="2" type="ORF">HD601_002081</name>
</gene>
<organism evidence="2 3">
    <name type="scientific">Jiangella mangrovi</name>
    <dbReference type="NCBI Taxonomy" id="1524084"/>
    <lineage>
        <taxon>Bacteria</taxon>
        <taxon>Bacillati</taxon>
        <taxon>Actinomycetota</taxon>
        <taxon>Actinomycetes</taxon>
        <taxon>Jiangellales</taxon>
        <taxon>Jiangellaceae</taxon>
        <taxon>Jiangella</taxon>
    </lineage>
</organism>
<evidence type="ECO:0000256" key="1">
    <source>
        <dbReference type="SAM" id="MobiDB-lite"/>
    </source>
</evidence>
<protein>
    <submittedName>
        <fullName evidence="2">Uncharacterized protein</fullName>
    </submittedName>
</protein>
<evidence type="ECO:0000313" key="2">
    <source>
        <dbReference type="EMBL" id="MBB5787506.1"/>
    </source>
</evidence>
<dbReference type="AlphaFoldDB" id="A0A7W9GPV5"/>
<keyword evidence="3" id="KW-1185">Reference proteome</keyword>